<feature type="coiled-coil region" evidence="9">
    <location>
        <begin position="1567"/>
        <end position="1594"/>
    </location>
</feature>
<dbReference type="CDD" id="cd23194">
    <property type="entry name" value="Dicistroviridae_RdRp"/>
    <property type="match status" value="1"/>
</dbReference>
<keyword evidence="7" id="KW-0067">ATP-binding</keyword>
<keyword evidence="4" id="KW-0547">Nucleotide-binding</keyword>
<feature type="domain" description="Peptidase C3" evidence="14">
    <location>
        <begin position="1021"/>
        <end position="1252"/>
    </location>
</feature>
<evidence type="ECO:0000256" key="1">
    <source>
        <dbReference type="ARBA" id="ARBA00022670"/>
    </source>
</evidence>
<keyword evidence="2" id="KW-0808">Transferase</keyword>
<dbReference type="Gene3D" id="3.30.70.270">
    <property type="match status" value="1"/>
</dbReference>
<keyword evidence="8" id="KW-0693">Viral RNA replication</keyword>
<feature type="domain" description="RdRp catalytic" evidence="12">
    <location>
        <begin position="1548"/>
        <end position="1684"/>
    </location>
</feature>
<evidence type="ECO:0000256" key="10">
    <source>
        <dbReference type="SAM" id="MobiDB-lite"/>
    </source>
</evidence>
<dbReference type="InterPro" id="IPR043128">
    <property type="entry name" value="Rev_trsase/Diguanyl_cyclase"/>
</dbReference>
<protein>
    <recommendedName>
        <fullName evidence="16">RNA-directed RNA polymerase</fullName>
    </recommendedName>
</protein>
<evidence type="ECO:0000259" key="13">
    <source>
        <dbReference type="PROSITE" id="PS51218"/>
    </source>
</evidence>
<keyword evidence="9" id="KW-0175">Coiled coil</keyword>
<dbReference type="GO" id="GO:0004197">
    <property type="term" value="F:cysteine-type endopeptidase activity"/>
    <property type="evidence" value="ECO:0007669"/>
    <property type="project" value="InterPro"/>
</dbReference>
<keyword evidence="1" id="KW-0645">Protease</keyword>
<evidence type="ECO:0000313" key="15">
    <source>
        <dbReference type="EMBL" id="APG77443.1"/>
    </source>
</evidence>
<evidence type="ECO:0000256" key="9">
    <source>
        <dbReference type="SAM" id="Coils"/>
    </source>
</evidence>
<reference evidence="15" key="1">
    <citation type="journal article" date="2016" name="Nature">
        <title>Redefining the invertebrate RNA virosphere.</title>
        <authorList>
            <person name="Shi M."/>
            <person name="Lin X.D."/>
            <person name="Tian J.H."/>
            <person name="Chen L.J."/>
            <person name="Chen X."/>
            <person name="Li C.X."/>
            <person name="Qin X.C."/>
            <person name="Li J."/>
            <person name="Cao J.P."/>
            <person name="Eden J.S."/>
            <person name="Buchmann J."/>
            <person name="Wang W."/>
            <person name="Xu J."/>
            <person name="Holmes E.C."/>
            <person name="Zhang Y.Z."/>
        </authorList>
    </citation>
    <scope>NUCLEOTIDE SEQUENCE</scope>
    <source>
        <strain evidence="15">Spider70066</strain>
    </source>
</reference>
<feature type="transmembrane region" description="Helical" evidence="11">
    <location>
        <begin position="349"/>
        <end position="367"/>
    </location>
</feature>
<feature type="region of interest" description="Disordered" evidence="10">
    <location>
        <begin position="966"/>
        <end position="1004"/>
    </location>
</feature>
<dbReference type="InterPro" id="IPR027417">
    <property type="entry name" value="P-loop_NTPase"/>
</dbReference>
<dbReference type="InterPro" id="IPR014759">
    <property type="entry name" value="Helicase_SF3_ssRNA_vir"/>
</dbReference>
<accession>A0A1L3KJ90</accession>
<keyword evidence="5" id="KW-0378">Hydrolase</keyword>
<dbReference type="InterPro" id="IPR009003">
    <property type="entry name" value="Peptidase_S1_PA"/>
</dbReference>
<dbReference type="GO" id="GO:0033644">
    <property type="term" value="C:host cell membrane"/>
    <property type="evidence" value="ECO:0007669"/>
    <property type="project" value="UniProtKB-SubCell"/>
</dbReference>
<dbReference type="PROSITE" id="PS51874">
    <property type="entry name" value="PCV_3C_PRO"/>
    <property type="match status" value="1"/>
</dbReference>
<dbReference type="GO" id="GO:0005524">
    <property type="term" value="F:ATP binding"/>
    <property type="evidence" value="ECO:0007669"/>
    <property type="project" value="UniProtKB-KW"/>
</dbReference>
<dbReference type="InterPro" id="IPR000605">
    <property type="entry name" value="Helicase_SF3_ssDNA/RNA_vir"/>
</dbReference>
<dbReference type="EMBL" id="KX883692">
    <property type="protein sequence ID" value="APG77443.1"/>
    <property type="molecule type" value="Genomic_RNA"/>
</dbReference>
<dbReference type="InterPro" id="IPR044067">
    <property type="entry name" value="PCV_3C_PRO"/>
</dbReference>
<dbReference type="PROSITE" id="PS50507">
    <property type="entry name" value="RDRP_SSRNA_POS"/>
    <property type="match status" value="1"/>
</dbReference>
<dbReference type="GO" id="GO:0003724">
    <property type="term" value="F:RNA helicase activity"/>
    <property type="evidence" value="ECO:0007669"/>
    <property type="project" value="InterPro"/>
</dbReference>
<keyword evidence="11" id="KW-0812">Transmembrane</keyword>
<dbReference type="SUPFAM" id="SSF50494">
    <property type="entry name" value="Trypsin-like serine proteases"/>
    <property type="match status" value="1"/>
</dbReference>
<sequence length="1894" mass="217914">MNTIKDQRETAVKRELLKTQMEQTEMTPATQSCSSLSAEDVQKTITSVSDAMIPWNQNELNARAIGEIIEQNFAQHKMTYKGILNWSNRTRDYIFYTVNRNDGSALRKNDVNVACMIALLQAHYVSHNIDWSRVNRDIEWKIDPIIESVQELAINRLTDTEWIVSEGTISPIMLSIMIEEERLRHVPFLDWIMSKIINSSLQMRTLYMLLGDKTFKLPGRGRFHMLRNLFLEAKTHFEIFSNLYSEEQRIQLEQLNTQAWNLYWEGENYQHLCDQMKQILVSNEDKWMPGRLETVTHQFVNDKFIQTECQGLFDIKIVPDKDAFMEVFQNVKQYIVEQFGETLQFAKDLVVNVVILVILWNVVSLLWGRQYDVKWIGSFLSVLSAFVAIICAGGIAAALGKIIYQIGQLLSPRHTPPIENVLWANWDRSAGKDIPPEPQQDQYRQEFSNFNRFLVHRTGSDINDHWIDADTHAGGEVEPTTKVLGLLSLATITALTSKTKETWTPTFFVKQISALPRFTQGLECLLSCASEIFKIVHKEILVDILGYAPLAEDGTHPMIERFNKLMTLIIEADKKNQIQTSSVFQSYVLEAEQLGLKILQTKGLGEFRSIVTPQYAILRKLYERLGLRGVNARGQRLAPIIIQLYGETGQGKSTIVTTLALKLLAKICEAEGIDKKHINPEDLIYARNVEQEFWDGYHGQLVCVFDDFAQHRDFAQTPNPELFEIIRAGNTFPYPLHMADIADKNTTTFQSRIVLLTTNARKPKIESLVAPEAFYRRIDQSYQVRFNEEYCEVRREDYESTMNGSQGRGMSKVTVLKPEHKQQYNPNIQNFQPFEIETSKPVGEPINLDTLVERAFNQYNQRFNFEKTRKEFDHQLARDLGFVHAENQMYPTTWWKATTTEFDQNEPEEVTQLRGTIAQYKARYLEIQDRLKLKLQEHQSILKALGILGMAIGVFKLGKMLSSMLGGKSQDEPKSRLTARTESPYAPRPAPKRQSAYHPTPRSTKAAYNKLVKSTAQASDLTSRDVCAALMKRGMYTVTVDGRTLGCGTFVSGKVFLFPRHFLACMEHSLSQNEESEVVLRSAQTQYVMKTVDILDTVEEIQDYSDAPDETYKQDCVIVIFRTADNHKDRTDQFLSREEQKKIEKSDVLLAIMRPLGETVSHDQLICRAEGVNRVWPGEGAKVQGRTLVDGEESYTYIRDYWRYALPTHYGDCGGLLLLNNKMSPKKILGMHVMGIASADDGFSVPIYREDLKNILKLIAQDDPTYVTSCTDPEIKRETQCLPFEGNFHPIGITPKVNIVPSTSKIEKSEIHPDNCKFAYREAVSHPALLKRITVRDEDNMPFPSGTTFDPMHYRLEKCGMPAKCVNQKLLDLVRRSYTTELRQICQTHKQPIYQSAYSFEDAVLGIHGDPYVNSINRASAPGYGWTKEVGFPGKKTWFGKGDDFDLKRAQPVKERCQLIFDLARQNKRYPHVFIDTLKDERKPKEKWWKTRVFSACSQDYYIACKQYYQGVVGLLTRHRIDTGICVGINVYSQEWHRIVSHLQQCSNQVVAGDFENFDASLLTQVLDAARIVLNDLSSDLDGYEKEHDDIRSVLFLDLVHSTHLARDILYSWTHSLPSGHYLTAIVNSIYVNLIFRYLLAKVIMEQNSTISEVELDSYLRRMKLVSYGDDHVVAFPPEFQNLINQNTLPKLFSEIGMTYTDEKKTSCEVPDTRPIEDVTFLKRGFRWESKLTRYVAPLTLDTVLETPLWRHKSLNPRKVLEDNITWACHELALHDEAVFQEWTKKIGLVARDAINFVPNLSAQRVEYIRYLEQQWVTQYEEPEDLDQTIRTETESHVHDCDKCLRPYIHSHPLGRNGNKHKQFPYQCPNENCQWYFGRGNAEQKCNKTESVPV</sequence>
<evidence type="ECO:0000256" key="3">
    <source>
        <dbReference type="ARBA" id="ARBA00022695"/>
    </source>
</evidence>
<dbReference type="InterPro" id="IPR043504">
    <property type="entry name" value="Peptidase_S1_PA_chymotrypsin"/>
</dbReference>
<feature type="domain" description="SF3 helicase" evidence="13">
    <location>
        <begin position="618"/>
        <end position="797"/>
    </location>
</feature>
<evidence type="ECO:0000256" key="8">
    <source>
        <dbReference type="ARBA" id="ARBA00022953"/>
    </source>
</evidence>
<feature type="transmembrane region" description="Helical" evidence="11">
    <location>
        <begin position="379"/>
        <end position="404"/>
    </location>
</feature>
<dbReference type="SUPFAM" id="SSF52540">
    <property type="entry name" value="P-loop containing nucleoside triphosphate hydrolases"/>
    <property type="match status" value="1"/>
</dbReference>
<evidence type="ECO:0000259" key="12">
    <source>
        <dbReference type="PROSITE" id="PS50507"/>
    </source>
</evidence>
<dbReference type="GO" id="GO:0003968">
    <property type="term" value="F:RNA-directed RNA polymerase activity"/>
    <property type="evidence" value="ECO:0007669"/>
    <property type="project" value="InterPro"/>
</dbReference>
<keyword evidence="11" id="KW-1133">Transmembrane helix</keyword>
<dbReference type="SUPFAM" id="SSF56672">
    <property type="entry name" value="DNA/RNA polymerases"/>
    <property type="match status" value="1"/>
</dbReference>
<dbReference type="GO" id="GO:0006508">
    <property type="term" value="P:proteolysis"/>
    <property type="evidence" value="ECO:0007669"/>
    <property type="project" value="UniProtKB-KW"/>
</dbReference>
<keyword evidence="6" id="KW-0788">Thiol protease</keyword>
<evidence type="ECO:0000256" key="6">
    <source>
        <dbReference type="ARBA" id="ARBA00022807"/>
    </source>
</evidence>
<keyword evidence="3" id="KW-0548">Nucleotidyltransferase</keyword>
<dbReference type="GO" id="GO:0039694">
    <property type="term" value="P:viral RNA genome replication"/>
    <property type="evidence" value="ECO:0007669"/>
    <property type="project" value="InterPro"/>
</dbReference>
<dbReference type="Pfam" id="PF00910">
    <property type="entry name" value="RNA_helicase"/>
    <property type="match status" value="1"/>
</dbReference>
<name>A0A1L3KJ90_9VIRU</name>
<dbReference type="Gene3D" id="2.40.10.10">
    <property type="entry name" value="Trypsin-like serine proteases"/>
    <property type="match status" value="1"/>
</dbReference>
<organism evidence="15">
    <name type="scientific">Hubei picorna-like virus 23</name>
    <dbReference type="NCBI Taxonomy" id="1923103"/>
    <lineage>
        <taxon>Viruses</taxon>
        <taxon>Riboviria</taxon>
    </lineage>
</organism>
<proteinExistence type="predicted"/>
<evidence type="ECO:0000256" key="7">
    <source>
        <dbReference type="ARBA" id="ARBA00022840"/>
    </source>
</evidence>
<dbReference type="PROSITE" id="PS51218">
    <property type="entry name" value="SF3_HELICASE_2"/>
    <property type="match status" value="1"/>
</dbReference>
<dbReference type="InterPro" id="IPR001205">
    <property type="entry name" value="RNA-dir_pol_C"/>
</dbReference>
<evidence type="ECO:0000259" key="14">
    <source>
        <dbReference type="PROSITE" id="PS51874"/>
    </source>
</evidence>
<dbReference type="GO" id="GO:0003723">
    <property type="term" value="F:RNA binding"/>
    <property type="evidence" value="ECO:0007669"/>
    <property type="project" value="InterPro"/>
</dbReference>
<evidence type="ECO:0000256" key="5">
    <source>
        <dbReference type="ARBA" id="ARBA00022801"/>
    </source>
</evidence>
<keyword evidence="11" id="KW-0472">Membrane</keyword>
<evidence type="ECO:0008006" key="16">
    <source>
        <dbReference type="Google" id="ProtNLM"/>
    </source>
</evidence>
<dbReference type="InterPro" id="IPR007094">
    <property type="entry name" value="RNA-dir_pol_PSvirus"/>
</dbReference>
<dbReference type="Pfam" id="PF00680">
    <property type="entry name" value="RdRP_1"/>
    <property type="match status" value="1"/>
</dbReference>
<dbReference type="InterPro" id="IPR043502">
    <property type="entry name" value="DNA/RNA_pol_sf"/>
</dbReference>
<dbReference type="GO" id="GO:0006351">
    <property type="term" value="P:DNA-templated transcription"/>
    <property type="evidence" value="ECO:0007669"/>
    <property type="project" value="InterPro"/>
</dbReference>
<evidence type="ECO:0000256" key="11">
    <source>
        <dbReference type="SAM" id="Phobius"/>
    </source>
</evidence>
<evidence type="ECO:0000256" key="4">
    <source>
        <dbReference type="ARBA" id="ARBA00022741"/>
    </source>
</evidence>
<evidence type="ECO:0000256" key="2">
    <source>
        <dbReference type="ARBA" id="ARBA00022679"/>
    </source>
</evidence>